<sequence length="44" mass="4902">MPTAQKSTKKGVFSMPNADSEPILRPKPEYRSQGAEHALVWLFG</sequence>
<accession>W1Q679</accession>
<evidence type="ECO:0000313" key="3">
    <source>
        <dbReference type="Proteomes" id="UP000019050"/>
    </source>
</evidence>
<dbReference type="EMBL" id="ACIN03000005">
    <property type="protein sequence ID" value="ESK65819.1"/>
    <property type="molecule type" value="Genomic_DNA"/>
</dbReference>
<proteinExistence type="predicted"/>
<reference evidence="2" key="1">
    <citation type="submission" date="2013-06" db="EMBL/GenBank/DDBJ databases">
        <authorList>
            <person name="Weinstock G."/>
            <person name="Sodergren E."/>
            <person name="Clifton S."/>
            <person name="Fulton L."/>
            <person name="Fulton B."/>
            <person name="Courtney L."/>
            <person name="Fronick C."/>
            <person name="Harrison M."/>
            <person name="Strong C."/>
            <person name="Farmer C."/>
            <person name="Delahaunty K."/>
            <person name="Markovic C."/>
            <person name="Hall O."/>
            <person name="Minx P."/>
            <person name="Tomlinson C."/>
            <person name="Mitreva M."/>
            <person name="Nelson J."/>
            <person name="Hou S."/>
            <person name="Wollam A."/>
            <person name="Pepin K.H."/>
            <person name="Johnson M."/>
            <person name="Bhonagiri V."/>
            <person name="Nash W.E."/>
            <person name="Warren W."/>
            <person name="Chinwalla A."/>
            <person name="Mardis E.R."/>
            <person name="Wilson R.K."/>
        </authorList>
    </citation>
    <scope>NUCLEOTIDE SEQUENCE [LARGE SCALE GENOMIC DNA]</scope>
    <source>
        <strain evidence="2">ATCC 49176</strain>
    </source>
</reference>
<evidence type="ECO:0000256" key="1">
    <source>
        <dbReference type="SAM" id="MobiDB-lite"/>
    </source>
</evidence>
<dbReference type="STRING" id="592010.GCWU000182_000884"/>
<comment type="caution">
    <text evidence="2">The sequence shown here is derived from an EMBL/GenBank/DDBJ whole genome shotgun (WGS) entry which is preliminary data.</text>
</comment>
<protein>
    <submittedName>
        <fullName evidence="2">Uncharacterized protein</fullName>
    </submittedName>
</protein>
<organism evidence="2 3">
    <name type="scientific">Abiotrophia defectiva ATCC 49176</name>
    <dbReference type="NCBI Taxonomy" id="592010"/>
    <lineage>
        <taxon>Bacteria</taxon>
        <taxon>Bacillati</taxon>
        <taxon>Bacillota</taxon>
        <taxon>Bacilli</taxon>
        <taxon>Lactobacillales</taxon>
        <taxon>Aerococcaceae</taxon>
        <taxon>Abiotrophia</taxon>
    </lineage>
</organism>
<gene>
    <name evidence="2" type="ORF">GCWU000182_000884</name>
</gene>
<feature type="region of interest" description="Disordered" evidence="1">
    <location>
        <begin position="1"/>
        <end position="27"/>
    </location>
</feature>
<keyword evidence="3" id="KW-1185">Reference proteome</keyword>
<dbReference type="HOGENOM" id="CLU_3210960_0_0_9"/>
<dbReference type="AlphaFoldDB" id="W1Q679"/>
<dbReference type="Proteomes" id="UP000019050">
    <property type="component" value="Unassembled WGS sequence"/>
</dbReference>
<name>W1Q679_ABIDE</name>
<evidence type="ECO:0000313" key="2">
    <source>
        <dbReference type="EMBL" id="ESK65819.1"/>
    </source>
</evidence>